<dbReference type="OrthoDB" id="1027207at2"/>
<comment type="caution">
    <text evidence="1">The sequence shown here is derived from an EMBL/GenBank/DDBJ whole genome shotgun (WGS) entry which is preliminary data.</text>
</comment>
<dbReference type="Proteomes" id="UP000291117">
    <property type="component" value="Unassembled WGS sequence"/>
</dbReference>
<reference evidence="1 2" key="1">
    <citation type="submission" date="2019-02" db="EMBL/GenBank/DDBJ databases">
        <title>Pedobacter sp. RP-3-8 sp. nov., isolated from Arctic soil.</title>
        <authorList>
            <person name="Dahal R.H."/>
        </authorList>
    </citation>
    <scope>NUCLEOTIDE SEQUENCE [LARGE SCALE GENOMIC DNA]</scope>
    <source>
        <strain evidence="1 2">RP-3-8</strain>
    </source>
</reference>
<dbReference type="EMBL" id="SJSM01000004">
    <property type="protein sequence ID" value="TCC96930.1"/>
    <property type="molecule type" value="Genomic_DNA"/>
</dbReference>
<organism evidence="1 2">
    <name type="scientific">Pedobacter hiemivivus</name>
    <dbReference type="NCBI Taxonomy" id="2530454"/>
    <lineage>
        <taxon>Bacteria</taxon>
        <taxon>Pseudomonadati</taxon>
        <taxon>Bacteroidota</taxon>
        <taxon>Sphingobacteriia</taxon>
        <taxon>Sphingobacteriales</taxon>
        <taxon>Sphingobacteriaceae</taxon>
        <taxon>Pedobacter</taxon>
    </lineage>
</organism>
<dbReference type="RefSeq" id="WP_131608342.1">
    <property type="nucleotide sequence ID" value="NZ_SJSM01000004.1"/>
</dbReference>
<evidence type="ECO:0000313" key="1">
    <source>
        <dbReference type="EMBL" id="TCC96930.1"/>
    </source>
</evidence>
<accession>A0A4R0N9T1</accession>
<name>A0A4R0N9T1_9SPHI</name>
<keyword evidence="2" id="KW-1185">Reference proteome</keyword>
<sequence length="340" mass="38342">MNRIKSTMTVFGMLIISAKCFSQVTDSIPKKAEDSLSIRKRVVAFAAEKFAIARPLNFEFSNTAPYHYKSKKQDNISPGGEVTSFQQVKLSANINLIKKKTWLLSTTMGYRFTSVATDVTKTGTTDQITMDNDFYYLFSSLNLSYFSSLFGKRVIYNSSVVVDGSDKHFERVKGLFAGVMVLKANQKTKMTAGFMVNIDPGAVTPFIPIFSYEHKFNNGLIADIFLPRSIQLRKFVFNSGRISLGTELDGTSFYLYNLDGTSQKYEYRQLDINSGLTYEHVIAKHFMLTAKSGVKVTPTGRIFKKEETFQKPVYQVTPDPAFYFNIGISFNPFSLLGKKN</sequence>
<dbReference type="AlphaFoldDB" id="A0A4R0N9T1"/>
<proteinExistence type="predicted"/>
<protein>
    <submittedName>
        <fullName evidence="1">Uncharacterized protein</fullName>
    </submittedName>
</protein>
<evidence type="ECO:0000313" key="2">
    <source>
        <dbReference type="Proteomes" id="UP000291117"/>
    </source>
</evidence>
<gene>
    <name evidence="1" type="ORF">EZ444_08670</name>
</gene>